<evidence type="ECO:0000256" key="9">
    <source>
        <dbReference type="SAM" id="Phobius"/>
    </source>
</evidence>
<evidence type="ECO:0000256" key="8">
    <source>
        <dbReference type="SAM" id="MobiDB-lite"/>
    </source>
</evidence>
<gene>
    <name evidence="10" type="ORF">TL16_g10235</name>
</gene>
<dbReference type="Gene3D" id="1.10.287.70">
    <property type="match status" value="1"/>
</dbReference>
<comment type="subcellular location">
    <subcellularLocation>
        <location evidence="7">Membrane</location>
        <topology evidence="7">Multi-pass membrane protein</topology>
    </subcellularLocation>
</comment>
<dbReference type="Gene3D" id="2.60.40.1400">
    <property type="entry name" value="G protein-activated inward rectifier potassium channel 1"/>
    <property type="match status" value="1"/>
</dbReference>
<dbReference type="Proteomes" id="UP001162640">
    <property type="component" value="Unassembled WGS sequence"/>
</dbReference>
<accession>A0A9W7BEV0</accession>
<feature type="transmembrane region" description="Helical" evidence="9">
    <location>
        <begin position="131"/>
        <end position="157"/>
    </location>
</feature>
<feature type="compositionally biased region" description="Basic and acidic residues" evidence="8">
    <location>
        <begin position="413"/>
        <end position="426"/>
    </location>
</feature>
<dbReference type="PANTHER" id="PTHR11767:SF102">
    <property type="entry name" value="INWARDLY RECTIFYING POTASSIUM CHANNEL 1, ISOFORM F"/>
    <property type="match status" value="1"/>
</dbReference>
<keyword evidence="3 7" id="KW-0851">Voltage-gated channel</keyword>
<sequence length="426" mass="48242">MPTNSASHRSQPHHKTSYRNNWRWFYHDHYRRLGNELSFSPGFATDLWAYLTLEIRLRVIFVLWFFFEMAFIIGFGCILYGVDGVRLEKPDGVFVSPPVLHHLTFSAQTVTALGQFGDYNFKDEGIETLTFAGSIILMLQGWLHFILICIASSLIIVRALRPLQQVAFSHHCCLSNNALTLRIRILRPLTTVLVRPEVQLDCCLSSGTFFKLKLKGDGRYAKWSGNPTITITHHIDEDSPFFDRRDEAGEVISTVKGVVHVSCSLVGTDSFGNHITEVQQYSNTEVGFQKMMLDPYFTAGRITDKFGDQLGREMNLEDLCPSIISNTKFEDQITFGEVKVGDERRGVPSAWKSLLYPNSGATLESYKFVDKEGKGFVPKRLITDSDTFCRIVPIEQGVGGWKASEAKDEEAIEKEKRMTEARAKAE</sequence>
<keyword evidence="4 7" id="KW-0630">Potassium</keyword>
<evidence type="ECO:0000256" key="3">
    <source>
        <dbReference type="ARBA" id="ARBA00022882"/>
    </source>
</evidence>
<dbReference type="AlphaFoldDB" id="A0A9W7BEV0"/>
<comment type="similarity">
    <text evidence="7">Belongs to the inward rectifier-type potassium channel (TC 1.A.2.1) family.</text>
</comment>
<protein>
    <submittedName>
        <fullName evidence="10">Uncharacterized protein</fullName>
    </submittedName>
</protein>
<dbReference type="InterPro" id="IPR014756">
    <property type="entry name" value="Ig_E-set"/>
</dbReference>
<dbReference type="InterPro" id="IPR016449">
    <property type="entry name" value="K_chnl_inward-rec_Kir"/>
</dbReference>
<dbReference type="GO" id="GO:1990573">
    <property type="term" value="P:potassium ion import across plasma membrane"/>
    <property type="evidence" value="ECO:0007669"/>
    <property type="project" value="TreeGrafter"/>
</dbReference>
<dbReference type="GO" id="GO:0034765">
    <property type="term" value="P:regulation of monoatomic ion transmembrane transport"/>
    <property type="evidence" value="ECO:0007669"/>
    <property type="project" value="TreeGrafter"/>
</dbReference>
<dbReference type="PANTHER" id="PTHR11767">
    <property type="entry name" value="INWARD RECTIFIER POTASSIUM CHANNEL"/>
    <property type="match status" value="1"/>
</dbReference>
<comment type="caution">
    <text evidence="10">The sequence shown here is derived from an EMBL/GenBank/DDBJ whole genome shotgun (WGS) entry which is preliminary data.</text>
</comment>
<evidence type="ECO:0000256" key="1">
    <source>
        <dbReference type="ARBA" id="ARBA00022448"/>
    </source>
</evidence>
<dbReference type="GO" id="GO:0034702">
    <property type="term" value="C:monoatomic ion channel complex"/>
    <property type="evidence" value="ECO:0007669"/>
    <property type="project" value="UniProtKB-KW"/>
</dbReference>
<keyword evidence="5 7" id="KW-0406">Ion transport</keyword>
<evidence type="ECO:0000256" key="2">
    <source>
        <dbReference type="ARBA" id="ARBA00022538"/>
    </source>
</evidence>
<evidence type="ECO:0000256" key="6">
    <source>
        <dbReference type="ARBA" id="ARBA00023303"/>
    </source>
</evidence>
<keyword evidence="9" id="KW-1133">Transmembrane helix</keyword>
<organism evidence="10 11">
    <name type="scientific">Triparma laevis f. inornata</name>
    <dbReference type="NCBI Taxonomy" id="1714386"/>
    <lineage>
        <taxon>Eukaryota</taxon>
        <taxon>Sar</taxon>
        <taxon>Stramenopiles</taxon>
        <taxon>Ochrophyta</taxon>
        <taxon>Bolidophyceae</taxon>
        <taxon>Parmales</taxon>
        <taxon>Triparmaceae</taxon>
        <taxon>Triparma</taxon>
    </lineage>
</organism>
<keyword evidence="6 7" id="KW-0407">Ion channel</keyword>
<evidence type="ECO:0000313" key="10">
    <source>
        <dbReference type="EMBL" id="GMH85448.1"/>
    </source>
</evidence>
<keyword evidence="7 9" id="KW-0812">Transmembrane</keyword>
<evidence type="ECO:0000313" key="11">
    <source>
        <dbReference type="Proteomes" id="UP001162640"/>
    </source>
</evidence>
<proteinExistence type="inferred from homology"/>
<keyword evidence="1 7" id="KW-0813">Transport</keyword>
<evidence type="ECO:0000256" key="5">
    <source>
        <dbReference type="ARBA" id="ARBA00023065"/>
    </source>
</evidence>
<keyword evidence="9" id="KW-0472">Membrane</keyword>
<dbReference type="GO" id="GO:0005242">
    <property type="term" value="F:inward rectifier potassium channel activity"/>
    <property type="evidence" value="ECO:0007669"/>
    <property type="project" value="InterPro"/>
</dbReference>
<evidence type="ECO:0000256" key="4">
    <source>
        <dbReference type="ARBA" id="ARBA00022958"/>
    </source>
</evidence>
<name>A0A9W7BEV0_9STRA</name>
<dbReference type="EMBL" id="BLQM01000359">
    <property type="protein sequence ID" value="GMH85448.1"/>
    <property type="molecule type" value="Genomic_DNA"/>
</dbReference>
<dbReference type="SUPFAM" id="SSF81296">
    <property type="entry name" value="E set domains"/>
    <property type="match status" value="1"/>
</dbReference>
<reference evidence="11" key="1">
    <citation type="journal article" date="2023" name="Commun. Biol.">
        <title>Genome analysis of Parmales, the sister group of diatoms, reveals the evolutionary specialization of diatoms from phago-mixotrophs to photoautotrophs.</title>
        <authorList>
            <person name="Ban H."/>
            <person name="Sato S."/>
            <person name="Yoshikawa S."/>
            <person name="Yamada K."/>
            <person name="Nakamura Y."/>
            <person name="Ichinomiya M."/>
            <person name="Sato N."/>
            <person name="Blanc-Mathieu R."/>
            <person name="Endo H."/>
            <person name="Kuwata A."/>
            <person name="Ogata H."/>
        </authorList>
    </citation>
    <scope>NUCLEOTIDE SEQUENCE [LARGE SCALE GENOMIC DNA]</scope>
</reference>
<keyword evidence="2 7" id="KW-0633">Potassium transport</keyword>
<dbReference type="InterPro" id="IPR013518">
    <property type="entry name" value="K_chnl_inward-rec_Kir_cyto"/>
</dbReference>
<feature type="transmembrane region" description="Helical" evidence="9">
    <location>
        <begin position="59"/>
        <end position="82"/>
    </location>
</feature>
<dbReference type="GO" id="GO:0005886">
    <property type="term" value="C:plasma membrane"/>
    <property type="evidence" value="ECO:0007669"/>
    <property type="project" value="TreeGrafter"/>
</dbReference>
<evidence type="ECO:0000256" key="7">
    <source>
        <dbReference type="RuleBase" id="RU003822"/>
    </source>
</evidence>
<feature type="region of interest" description="Disordered" evidence="8">
    <location>
        <begin position="403"/>
        <end position="426"/>
    </location>
</feature>